<geneLocation type="plasmid" evidence="2">
    <name>p576</name>
</geneLocation>
<evidence type="ECO:0000313" key="2">
    <source>
        <dbReference type="EMBL" id="VCT93348.1"/>
    </source>
</evidence>
<keyword evidence="2" id="KW-0614">Plasmid</keyword>
<keyword evidence="1" id="KW-1133">Transmembrane helix</keyword>
<sequence>MVESVVGIFVFLLKAVQLVAGAYAGFKLATYGIGYMTKNHQKINEAKDGMKNVAVGIAIVAGAQVGVSWLQGNLGF</sequence>
<organism evidence="2">
    <name type="scientific">Bacillus pumilus</name>
    <name type="common">Bacillus mesentericus</name>
    <dbReference type="NCBI Taxonomy" id="1408"/>
    <lineage>
        <taxon>Bacteria</taxon>
        <taxon>Bacillati</taxon>
        <taxon>Bacillota</taxon>
        <taxon>Bacilli</taxon>
        <taxon>Bacillales</taxon>
        <taxon>Bacillaceae</taxon>
        <taxon>Bacillus</taxon>
    </lineage>
</organism>
<name>A0A9Q9PBQ8_BACPU</name>
<dbReference type="RefSeq" id="WP_122630961.1">
    <property type="nucleotide sequence ID" value="NZ_LR026976.1"/>
</dbReference>
<proteinExistence type="predicted"/>
<feature type="transmembrane region" description="Helical" evidence="1">
    <location>
        <begin position="50"/>
        <end position="70"/>
    </location>
</feature>
<dbReference type="AlphaFoldDB" id="A0A9Q9PBQ8"/>
<feature type="transmembrane region" description="Helical" evidence="1">
    <location>
        <begin position="6"/>
        <end position="29"/>
    </location>
</feature>
<dbReference type="EMBL" id="LR026976">
    <property type="protein sequence ID" value="VCT93348.1"/>
    <property type="molecule type" value="Genomic_DNA"/>
</dbReference>
<evidence type="ECO:0000256" key="1">
    <source>
        <dbReference type="SAM" id="Phobius"/>
    </source>
</evidence>
<gene>
    <name evidence="2" type="primary">p60</name>
    <name evidence="2" type="ORF">SBRMV_060</name>
</gene>
<keyword evidence="1" id="KW-0812">Transmembrane</keyword>
<accession>A0A9Q9PBQ8</accession>
<keyword evidence="1" id="KW-0472">Membrane</keyword>
<protein>
    <submittedName>
        <fullName evidence="2">Uncharacterized protein</fullName>
    </submittedName>
</protein>
<reference evidence="2" key="1">
    <citation type="submission" date="2018-10" db="EMBL/GenBank/DDBJ databases">
        <authorList>
            <person name="Singh K. P."/>
            <person name="Ramachandran G."/>
            <person name="Val-Calvo J."/>
            <person name="Meijer J.J. W."/>
            <person name="Miguel-Arribas A."/>
            <person name="Gago Cordoba C."/>
        </authorList>
    </citation>
    <scope>NUCLEOTIDE SEQUENCE</scope>
    <source>
        <strain evidence="2">1</strain>
        <plasmid evidence="2">p576</plasmid>
    </source>
</reference>